<dbReference type="InterPro" id="IPR003265">
    <property type="entry name" value="HhH-GPD_domain"/>
</dbReference>
<accession>A0A941D1V8</accession>
<feature type="domain" description="HhH-GPD" evidence="1">
    <location>
        <begin position="42"/>
        <end position="204"/>
    </location>
</feature>
<keyword evidence="3" id="KW-1185">Reference proteome</keyword>
<gene>
    <name evidence="2" type="ORF">JKL49_08025</name>
</gene>
<evidence type="ECO:0000313" key="2">
    <source>
        <dbReference type="EMBL" id="MBR7619331.1"/>
    </source>
</evidence>
<keyword evidence="2" id="KW-0255">Endonuclease</keyword>
<keyword evidence="2" id="KW-0540">Nuclease</keyword>
<dbReference type="InterPro" id="IPR023170">
    <property type="entry name" value="HhH_base_excis_C"/>
</dbReference>
<dbReference type="AlphaFoldDB" id="A0A941D1V8"/>
<dbReference type="GO" id="GO:0004519">
    <property type="term" value="F:endonuclease activity"/>
    <property type="evidence" value="ECO:0007669"/>
    <property type="project" value="UniProtKB-KW"/>
</dbReference>
<dbReference type="SMART" id="SM00478">
    <property type="entry name" value="ENDO3c"/>
    <property type="match status" value="1"/>
</dbReference>
<sequence length="240" mass="26889">MHIRLALPSDLAPTRDRLRSVLGPQRPEHQLDPVSQLIKSLLSARTYDEVSWAAFIRLRAAYPDWEALVHATQAELEPVIDPVTFADQKARQLPILIRVLLLKRGELNLDFLATEPVDEAMAWLMRLPGVGVKIAASVLNLSTMNRRALVVDTHVHRVARRLGLTGRTGDAREAYDSLMDQAPPEWQGEQFYELHWLLKGHGQSLCTHFDPACGLCALHEVCPRVGVSGDQERQVIAFDA</sequence>
<dbReference type="Pfam" id="PF00730">
    <property type="entry name" value="HhH-GPD"/>
    <property type="match status" value="1"/>
</dbReference>
<organism evidence="2 3">
    <name type="scientific">Phenylobacterium glaciei</name>
    <dbReference type="NCBI Taxonomy" id="2803784"/>
    <lineage>
        <taxon>Bacteria</taxon>
        <taxon>Pseudomonadati</taxon>
        <taxon>Pseudomonadota</taxon>
        <taxon>Alphaproteobacteria</taxon>
        <taxon>Caulobacterales</taxon>
        <taxon>Caulobacteraceae</taxon>
        <taxon>Phenylobacterium</taxon>
    </lineage>
</organism>
<dbReference type="PANTHER" id="PTHR47203:SF1">
    <property type="entry name" value="HYPOTHETICAL BASE EXCISION DNA REPAIR PROTEIN (EUROFUNG)"/>
    <property type="match status" value="1"/>
</dbReference>
<reference evidence="2" key="1">
    <citation type="submission" date="2021-04" db="EMBL/GenBank/DDBJ databases">
        <title>Draft genome assembly of strain Phenylobacterium sp. 20VBR1 using MiniION and Illumina platforms.</title>
        <authorList>
            <person name="Thomas F.A."/>
            <person name="Krishnan K.P."/>
            <person name="Sinha R.K."/>
        </authorList>
    </citation>
    <scope>NUCLEOTIDE SEQUENCE</scope>
    <source>
        <strain evidence="2">20VBR1</strain>
    </source>
</reference>
<dbReference type="InterPro" id="IPR011257">
    <property type="entry name" value="DNA_glycosylase"/>
</dbReference>
<evidence type="ECO:0000313" key="3">
    <source>
        <dbReference type="Proteomes" id="UP000622580"/>
    </source>
</evidence>
<comment type="caution">
    <text evidence="2">The sequence shown here is derived from an EMBL/GenBank/DDBJ whole genome shotgun (WGS) entry which is preliminary data.</text>
</comment>
<dbReference type="PANTHER" id="PTHR47203">
    <property type="match status" value="1"/>
</dbReference>
<dbReference type="SUPFAM" id="SSF48150">
    <property type="entry name" value="DNA-glycosylase"/>
    <property type="match status" value="1"/>
</dbReference>
<dbReference type="CDD" id="cd00056">
    <property type="entry name" value="ENDO3c"/>
    <property type="match status" value="1"/>
</dbReference>
<evidence type="ECO:0000259" key="1">
    <source>
        <dbReference type="SMART" id="SM00478"/>
    </source>
</evidence>
<dbReference type="Proteomes" id="UP000622580">
    <property type="component" value="Unassembled WGS sequence"/>
</dbReference>
<keyword evidence="2" id="KW-0378">Hydrolase</keyword>
<dbReference type="PIRSF" id="PIRSF001435">
    <property type="entry name" value="Nth"/>
    <property type="match status" value="1"/>
</dbReference>
<dbReference type="EMBL" id="JAGSGD010000001">
    <property type="protein sequence ID" value="MBR7619331.1"/>
    <property type="molecule type" value="Genomic_DNA"/>
</dbReference>
<name>A0A941D1V8_9CAUL</name>
<dbReference type="Gene3D" id="1.10.1670.10">
    <property type="entry name" value="Helix-hairpin-Helix base-excision DNA repair enzymes (C-terminal)"/>
    <property type="match status" value="1"/>
</dbReference>
<dbReference type="Gene3D" id="1.10.340.30">
    <property type="entry name" value="Hypothetical protein, domain 2"/>
    <property type="match status" value="1"/>
</dbReference>
<proteinExistence type="predicted"/>
<dbReference type="GO" id="GO:0006284">
    <property type="term" value="P:base-excision repair"/>
    <property type="evidence" value="ECO:0007669"/>
    <property type="project" value="InterPro"/>
</dbReference>
<protein>
    <submittedName>
        <fullName evidence="2">Endonuclease III</fullName>
    </submittedName>
</protein>
<dbReference type="RefSeq" id="WP_215339680.1">
    <property type="nucleotide sequence ID" value="NZ_JAGSGD010000001.1"/>
</dbReference>